<name>A0A0M3HYV8_ASCLU</name>
<dbReference type="AlphaFoldDB" id="A0A0M3HYV8"/>
<reference evidence="2" key="1">
    <citation type="submission" date="2017-02" db="UniProtKB">
        <authorList>
            <consortium name="WormBaseParasite"/>
        </authorList>
    </citation>
    <scope>IDENTIFICATION</scope>
</reference>
<protein>
    <submittedName>
        <fullName evidence="2">Alginate_lyase domain-containing protein</fullName>
    </submittedName>
</protein>
<accession>A0A0M3HYV8</accession>
<organism evidence="1 2">
    <name type="scientific">Ascaris lumbricoides</name>
    <name type="common">Giant roundworm</name>
    <dbReference type="NCBI Taxonomy" id="6252"/>
    <lineage>
        <taxon>Eukaryota</taxon>
        <taxon>Metazoa</taxon>
        <taxon>Ecdysozoa</taxon>
        <taxon>Nematoda</taxon>
        <taxon>Chromadorea</taxon>
        <taxon>Rhabditida</taxon>
        <taxon>Spirurina</taxon>
        <taxon>Ascaridomorpha</taxon>
        <taxon>Ascaridoidea</taxon>
        <taxon>Ascarididae</taxon>
        <taxon>Ascaris</taxon>
    </lineage>
</organism>
<proteinExistence type="predicted"/>
<dbReference type="WBParaSite" id="ALUE_0000877701-mRNA-1">
    <property type="protein sequence ID" value="ALUE_0000877701-mRNA-1"/>
    <property type="gene ID" value="ALUE_0000877701"/>
</dbReference>
<dbReference type="Proteomes" id="UP000036681">
    <property type="component" value="Unplaced"/>
</dbReference>
<sequence length="65" mass="7366">MSAWCNEKVNVDGNYLDGQAGRNSDIITAVLEGMFVLLYGRAEYPYDDSTENSGFLMLAMDFFWL</sequence>
<keyword evidence="1" id="KW-1185">Reference proteome</keyword>
<evidence type="ECO:0000313" key="2">
    <source>
        <dbReference type="WBParaSite" id="ALUE_0000877701-mRNA-1"/>
    </source>
</evidence>
<evidence type="ECO:0000313" key="1">
    <source>
        <dbReference type="Proteomes" id="UP000036681"/>
    </source>
</evidence>